<sequence length="80" mass="8767">MTLPVDDQSDTSALGIAREMANRGVSRHQFVAAINASGEEMVRSARHRGAALMSVYRVVREYRAEALEEFDRLTAGSARG</sequence>
<gene>
    <name evidence="1" type="ORF">EAH89_26200</name>
</gene>
<protein>
    <submittedName>
        <fullName evidence="1">Uncharacterized protein</fullName>
    </submittedName>
</protein>
<accession>A0A502F8I2</accession>
<keyword evidence="2" id="KW-1185">Reference proteome</keyword>
<dbReference type="EMBL" id="RCZP01000046">
    <property type="protein sequence ID" value="TPG45695.1"/>
    <property type="molecule type" value="Genomic_DNA"/>
</dbReference>
<dbReference type="Proteomes" id="UP000317078">
    <property type="component" value="Unassembled WGS sequence"/>
</dbReference>
<organism evidence="1 2">
    <name type="scientific">Muricoccus nepalensis</name>
    <dbReference type="NCBI Taxonomy" id="1854500"/>
    <lineage>
        <taxon>Bacteria</taxon>
        <taxon>Pseudomonadati</taxon>
        <taxon>Pseudomonadota</taxon>
        <taxon>Alphaproteobacteria</taxon>
        <taxon>Acetobacterales</taxon>
        <taxon>Roseomonadaceae</taxon>
        <taxon>Muricoccus</taxon>
    </lineage>
</organism>
<comment type="caution">
    <text evidence="1">The sequence shown here is derived from an EMBL/GenBank/DDBJ whole genome shotgun (WGS) entry which is preliminary data.</text>
</comment>
<dbReference type="RefSeq" id="WP_140886679.1">
    <property type="nucleotide sequence ID" value="NZ_RCZP01000046.1"/>
</dbReference>
<evidence type="ECO:0000313" key="2">
    <source>
        <dbReference type="Proteomes" id="UP000317078"/>
    </source>
</evidence>
<name>A0A502F8I2_9PROT</name>
<proteinExistence type="predicted"/>
<dbReference type="AlphaFoldDB" id="A0A502F8I2"/>
<evidence type="ECO:0000313" key="1">
    <source>
        <dbReference type="EMBL" id="TPG45695.1"/>
    </source>
</evidence>
<reference evidence="1 2" key="1">
    <citation type="journal article" date="2019" name="Environ. Microbiol.">
        <title>Species interactions and distinct microbial communities in high Arctic permafrost affected cryosols are associated with the CH4 and CO2 gas fluxes.</title>
        <authorList>
            <person name="Altshuler I."/>
            <person name="Hamel J."/>
            <person name="Turney S."/>
            <person name="Magnuson E."/>
            <person name="Levesque R."/>
            <person name="Greer C."/>
            <person name="Whyte L.G."/>
        </authorList>
    </citation>
    <scope>NUCLEOTIDE SEQUENCE [LARGE SCALE GENOMIC DNA]</scope>
    <source>
        <strain evidence="1 2">S9.3B</strain>
    </source>
</reference>